<evidence type="ECO:0000256" key="11">
    <source>
        <dbReference type="SAM" id="SignalP"/>
    </source>
</evidence>
<feature type="chain" id="PRO_5042189736" description="G-protein coupled receptors family 3 profile domain-containing protein" evidence="11">
    <location>
        <begin position="24"/>
        <end position="928"/>
    </location>
</feature>
<evidence type="ECO:0000256" key="3">
    <source>
        <dbReference type="ARBA" id="ARBA00022989"/>
    </source>
</evidence>
<proteinExistence type="predicted"/>
<dbReference type="Pfam" id="PF00003">
    <property type="entry name" value="7tm_3"/>
    <property type="match status" value="1"/>
</dbReference>
<feature type="region of interest" description="Disordered" evidence="9">
    <location>
        <begin position="858"/>
        <end position="928"/>
    </location>
</feature>
<keyword evidence="3 10" id="KW-1133">Transmembrane helix</keyword>
<keyword evidence="8" id="KW-0807">Transducer</keyword>
<evidence type="ECO:0000313" key="13">
    <source>
        <dbReference type="EMBL" id="CAJ1968197.1"/>
    </source>
</evidence>
<dbReference type="AlphaFoldDB" id="A0AAD2GAS9"/>
<evidence type="ECO:0000256" key="1">
    <source>
        <dbReference type="ARBA" id="ARBA00004141"/>
    </source>
</evidence>
<evidence type="ECO:0000256" key="4">
    <source>
        <dbReference type="ARBA" id="ARBA00023040"/>
    </source>
</evidence>
<keyword evidence="4" id="KW-0297">G-protein coupled receptor</keyword>
<evidence type="ECO:0000256" key="5">
    <source>
        <dbReference type="ARBA" id="ARBA00023136"/>
    </source>
</evidence>
<feature type="compositionally biased region" description="Low complexity" evidence="9">
    <location>
        <begin position="818"/>
        <end position="830"/>
    </location>
</feature>
<feature type="compositionally biased region" description="Polar residues" evidence="9">
    <location>
        <begin position="806"/>
        <end position="817"/>
    </location>
</feature>
<feature type="transmembrane region" description="Helical" evidence="10">
    <location>
        <begin position="724"/>
        <end position="746"/>
    </location>
</feature>
<keyword evidence="5 10" id="KW-0472">Membrane</keyword>
<keyword evidence="2 10" id="KW-0812">Transmembrane</keyword>
<organism evidence="13 14">
    <name type="scientific">Cylindrotheca closterium</name>
    <dbReference type="NCBI Taxonomy" id="2856"/>
    <lineage>
        <taxon>Eukaryota</taxon>
        <taxon>Sar</taxon>
        <taxon>Stramenopiles</taxon>
        <taxon>Ochrophyta</taxon>
        <taxon>Bacillariophyta</taxon>
        <taxon>Bacillariophyceae</taxon>
        <taxon>Bacillariophycidae</taxon>
        <taxon>Bacillariales</taxon>
        <taxon>Bacillariaceae</taxon>
        <taxon>Cylindrotheca</taxon>
    </lineage>
</organism>
<evidence type="ECO:0000256" key="2">
    <source>
        <dbReference type="ARBA" id="ARBA00022692"/>
    </source>
</evidence>
<keyword evidence="14" id="KW-1185">Reference proteome</keyword>
<evidence type="ECO:0000256" key="9">
    <source>
        <dbReference type="SAM" id="MobiDB-lite"/>
    </source>
</evidence>
<comment type="subcellular location">
    <subcellularLocation>
        <location evidence="1">Membrane</location>
        <topology evidence="1">Multi-pass membrane protein</topology>
    </subcellularLocation>
</comment>
<evidence type="ECO:0000256" key="6">
    <source>
        <dbReference type="ARBA" id="ARBA00023170"/>
    </source>
</evidence>
<feature type="transmembrane region" description="Helical" evidence="10">
    <location>
        <begin position="530"/>
        <end position="552"/>
    </location>
</feature>
<evidence type="ECO:0000256" key="7">
    <source>
        <dbReference type="ARBA" id="ARBA00023180"/>
    </source>
</evidence>
<dbReference type="PANTHER" id="PTHR10519">
    <property type="entry name" value="GABA-B RECEPTOR"/>
    <property type="match status" value="1"/>
</dbReference>
<feature type="transmembrane region" description="Helical" evidence="10">
    <location>
        <begin position="638"/>
        <end position="659"/>
    </location>
</feature>
<dbReference type="GO" id="GO:0007214">
    <property type="term" value="P:gamma-aminobutyric acid signaling pathway"/>
    <property type="evidence" value="ECO:0007669"/>
    <property type="project" value="TreeGrafter"/>
</dbReference>
<name>A0AAD2GAS9_9STRA</name>
<feature type="compositionally biased region" description="Basic and acidic residues" evidence="9">
    <location>
        <begin position="911"/>
        <end position="920"/>
    </location>
</feature>
<evidence type="ECO:0000256" key="10">
    <source>
        <dbReference type="SAM" id="Phobius"/>
    </source>
</evidence>
<dbReference type="GO" id="GO:0038039">
    <property type="term" value="C:G protein-coupled receptor heterodimeric complex"/>
    <property type="evidence" value="ECO:0007669"/>
    <property type="project" value="TreeGrafter"/>
</dbReference>
<feature type="region of interest" description="Disordered" evidence="9">
    <location>
        <begin position="806"/>
        <end position="833"/>
    </location>
</feature>
<dbReference type="GO" id="GO:0004965">
    <property type="term" value="F:G protein-coupled GABA receptor activity"/>
    <property type="evidence" value="ECO:0007669"/>
    <property type="project" value="InterPro"/>
</dbReference>
<keyword evidence="7" id="KW-0325">Glycoprotein</keyword>
<dbReference type="InterPro" id="IPR002455">
    <property type="entry name" value="GPCR3_GABA-B"/>
</dbReference>
<evidence type="ECO:0000313" key="14">
    <source>
        <dbReference type="Proteomes" id="UP001295423"/>
    </source>
</evidence>
<feature type="domain" description="G-protein coupled receptors family 3 profile" evidence="12">
    <location>
        <begin position="527"/>
        <end position="776"/>
    </location>
</feature>
<protein>
    <recommendedName>
        <fullName evidence="12">G-protein coupled receptors family 3 profile domain-containing protein</fullName>
    </recommendedName>
</protein>
<evidence type="ECO:0000259" key="12">
    <source>
        <dbReference type="PROSITE" id="PS50259"/>
    </source>
</evidence>
<dbReference type="InterPro" id="IPR017978">
    <property type="entry name" value="GPCR_3_C"/>
</dbReference>
<sequence>MVFQKAISVLLLLFVLLLEQASSECISDYDCSAIYHPNSKCTVAGVCSNPYVSGCLHSFDSDKHKMRVCNADDLRLGNHETKNGMEQTCRIAEFQYPEIRVHNQDWEVAIFLSWIMQIYLTEFLEVPASVGLGDDTFQSSFYSTDTGLPLSRRSYSFDALVKANELGGDCSLTEEDCVHVIPDVWLGQKDTLLGHFDDGDIDYLDGNGQVGKISWYVPKKTAQEHPFTITYVGMDGRRQELADIFKRPTSWQDYCHEVSTMNCSQPDGIASRYPVTDSEKASYFAPNGNYIGHFRHTQESNCTILNEFGNSTCTGHIVNAPCTWSTFLDAQTYWNDIPLASSGTATVNSGYTYSQMLQVWDAANATNEHVMMWWYEPDPLLEAFRGTDYEFTKVHLPSPSVECRESRVTPDDRCSADTMTRRGSKEGSCDNIGHTTKKAIASSLRDSTRATPEVDQSPGYYAIRNFNIDDLDLAVVLRDYVKKGKTGQSARESVCEWVQNNMDVLGKFKPVGYPRTLRNESETQRNLKTVAQGVGIFAAIYVLISFLVTYHYRKARIMVFAQVQFVFIMLFGLLLVALSSIMHAALTPDNTTCLAQVWFVNLGYTCLLGPLIIKVSAINQLMRASRRMRRVRIKPRTLYLQVAALASFVTIFLLVWTFMDPPRPEMFRILVDDGRTVSAQATCSSEDTFWVTGYHFWEGFLILWAFVLAFQSRGVKAEFNESRAVGTMIYSHFVFAALRVIVYLTFDEEPNTNAVATSLLLSLDVISALTIYLLPKWVKGHKQLHKPASNENTRFQITASSFRREGSTTSVTGLNLTNKSNPNSNNSSVSKAFLPSKQLPKSHSTFSYFDDQQNKRKSFDSIPESTDEEMSGSFGTSDQSKYIRRVSFKTTSEIDTVRQHSMDRPLSGIEESSRSGHLDEATSNDESS</sequence>
<accession>A0AAD2GAS9</accession>
<feature type="transmembrane region" description="Helical" evidence="10">
    <location>
        <begin position="752"/>
        <end position="774"/>
    </location>
</feature>
<dbReference type="PANTHER" id="PTHR10519:SF20">
    <property type="entry name" value="G-PROTEIN COUPLED RECEPTOR 156-RELATED"/>
    <property type="match status" value="1"/>
</dbReference>
<keyword evidence="6" id="KW-0675">Receptor</keyword>
<feature type="transmembrane region" description="Helical" evidence="10">
    <location>
        <begin position="564"/>
        <end position="586"/>
    </location>
</feature>
<feature type="transmembrane region" description="Helical" evidence="10">
    <location>
        <begin position="598"/>
        <end position="617"/>
    </location>
</feature>
<evidence type="ECO:0000256" key="8">
    <source>
        <dbReference type="ARBA" id="ARBA00023224"/>
    </source>
</evidence>
<reference evidence="13" key="1">
    <citation type="submission" date="2023-08" db="EMBL/GenBank/DDBJ databases">
        <authorList>
            <person name="Audoor S."/>
            <person name="Bilcke G."/>
        </authorList>
    </citation>
    <scope>NUCLEOTIDE SEQUENCE</scope>
</reference>
<feature type="transmembrane region" description="Helical" evidence="10">
    <location>
        <begin position="694"/>
        <end position="712"/>
    </location>
</feature>
<comment type="caution">
    <text evidence="13">The sequence shown here is derived from an EMBL/GenBank/DDBJ whole genome shotgun (WGS) entry which is preliminary data.</text>
</comment>
<gene>
    <name evidence="13" type="ORF">CYCCA115_LOCUS23126</name>
</gene>
<keyword evidence="11" id="KW-0732">Signal</keyword>
<feature type="signal peptide" evidence="11">
    <location>
        <begin position="1"/>
        <end position="23"/>
    </location>
</feature>
<dbReference type="PROSITE" id="PS50259">
    <property type="entry name" value="G_PROTEIN_RECEP_F3_4"/>
    <property type="match status" value="1"/>
</dbReference>
<dbReference type="Proteomes" id="UP001295423">
    <property type="component" value="Unassembled WGS sequence"/>
</dbReference>
<dbReference type="EMBL" id="CAKOGP040002369">
    <property type="protein sequence ID" value="CAJ1968197.1"/>
    <property type="molecule type" value="Genomic_DNA"/>
</dbReference>